<gene>
    <name evidence="17" type="ORF">PVAG01_00544</name>
</gene>
<dbReference type="Gene3D" id="3.20.20.70">
    <property type="entry name" value="Aldolase class I"/>
    <property type="match status" value="1"/>
</dbReference>
<keyword evidence="6" id="KW-0560">Oxidoreductase</keyword>
<dbReference type="Pfam" id="PF01575">
    <property type="entry name" value="MaoC_dehydratas"/>
    <property type="match status" value="1"/>
</dbReference>
<dbReference type="InterPro" id="IPR032088">
    <property type="entry name" value="SAT"/>
</dbReference>
<dbReference type="Gene3D" id="3.30.1120.100">
    <property type="match status" value="1"/>
</dbReference>
<comment type="catalytic activity">
    <reaction evidence="1">
        <text>a (3R)-hydroxyacyl-[ACP] = a (2E)-enoyl-[ACP] + H2O</text>
        <dbReference type="Rhea" id="RHEA:13097"/>
        <dbReference type="Rhea" id="RHEA-COMP:9925"/>
        <dbReference type="Rhea" id="RHEA-COMP:9945"/>
        <dbReference type="ChEBI" id="CHEBI:15377"/>
        <dbReference type="ChEBI" id="CHEBI:78784"/>
        <dbReference type="ChEBI" id="CHEBI:78827"/>
        <dbReference type="EC" id="4.2.1.59"/>
    </reaction>
</comment>
<comment type="caution">
    <text evidence="17">The sequence shown here is derived from an EMBL/GenBank/DDBJ whole genome shotgun (WGS) entry which is preliminary data.</text>
</comment>
<reference evidence="17 18" key="1">
    <citation type="submission" date="2024-06" db="EMBL/GenBank/DDBJ databases">
        <title>Complete genome of Phlyctema vagabunda strain 19-DSS-EL-015.</title>
        <authorList>
            <person name="Fiorenzani C."/>
        </authorList>
    </citation>
    <scope>NUCLEOTIDE SEQUENCE [LARGE SCALE GENOMIC DNA]</scope>
    <source>
        <strain evidence="17 18">19-DSS-EL-015</strain>
    </source>
</reference>
<dbReference type="PANTHER" id="PTHR10982">
    <property type="entry name" value="MALONYL COA-ACYL CARRIER PROTEIN TRANSACYLASE"/>
    <property type="match status" value="1"/>
</dbReference>
<evidence type="ECO:0000256" key="14">
    <source>
        <dbReference type="ARBA" id="ARBA00048835"/>
    </source>
</evidence>
<evidence type="ECO:0000256" key="3">
    <source>
        <dbReference type="ARBA" id="ARBA00022679"/>
    </source>
</evidence>
<evidence type="ECO:0000256" key="6">
    <source>
        <dbReference type="ARBA" id="ARBA00023002"/>
    </source>
</evidence>
<dbReference type="Pfam" id="PF17951">
    <property type="entry name" value="FAS_meander"/>
    <property type="match status" value="1"/>
</dbReference>
<evidence type="ECO:0000256" key="9">
    <source>
        <dbReference type="ARBA" id="ARBA00023268"/>
    </source>
</evidence>
<comment type="catalytic activity">
    <reaction evidence="12">
        <text>(9Z)-octadecenoyl-[ACP] + H2O = (9Z)-octadecenoate + holo-[ACP] + H(+)</text>
        <dbReference type="Rhea" id="RHEA:15057"/>
        <dbReference type="Rhea" id="RHEA-COMP:9685"/>
        <dbReference type="Rhea" id="RHEA-COMP:9924"/>
        <dbReference type="ChEBI" id="CHEBI:15377"/>
        <dbReference type="ChEBI" id="CHEBI:15378"/>
        <dbReference type="ChEBI" id="CHEBI:30823"/>
        <dbReference type="ChEBI" id="CHEBI:64479"/>
        <dbReference type="ChEBI" id="CHEBI:78783"/>
        <dbReference type="EC" id="3.1.2.14"/>
    </reaction>
</comment>
<keyword evidence="8" id="KW-0456">Lyase</keyword>
<evidence type="ECO:0000256" key="1">
    <source>
        <dbReference type="ARBA" id="ARBA00001055"/>
    </source>
</evidence>
<comment type="catalytic activity">
    <reaction evidence="11">
        <text>holo-[ACP] + malonyl-CoA = malonyl-[ACP] + CoA</text>
        <dbReference type="Rhea" id="RHEA:41792"/>
        <dbReference type="Rhea" id="RHEA-COMP:9623"/>
        <dbReference type="Rhea" id="RHEA-COMP:9685"/>
        <dbReference type="ChEBI" id="CHEBI:57287"/>
        <dbReference type="ChEBI" id="CHEBI:57384"/>
        <dbReference type="ChEBI" id="CHEBI:64479"/>
        <dbReference type="ChEBI" id="CHEBI:78449"/>
        <dbReference type="EC" id="2.3.1.39"/>
    </reaction>
</comment>
<keyword evidence="3 17" id="KW-0808">Transferase</keyword>
<keyword evidence="4" id="KW-0378">Hydrolase</keyword>
<keyword evidence="9" id="KW-0511">Multifunctional enzyme</keyword>
<dbReference type="Gene3D" id="1.20.1050.120">
    <property type="match status" value="1"/>
</dbReference>
<feature type="region of interest" description="Disordered" evidence="15">
    <location>
        <begin position="84"/>
        <end position="112"/>
    </location>
</feature>
<dbReference type="Gene3D" id="6.20.240.10">
    <property type="match status" value="1"/>
</dbReference>
<evidence type="ECO:0000256" key="12">
    <source>
        <dbReference type="ARBA" id="ARBA00048536"/>
    </source>
</evidence>
<keyword evidence="7" id="KW-0520">NAD</keyword>
<evidence type="ECO:0000256" key="2">
    <source>
        <dbReference type="ARBA" id="ARBA00010009"/>
    </source>
</evidence>
<dbReference type="InterPro" id="IPR013785">
    <property type="entry name" value="Aldolase_TIM"/>
</dbReference>
<dbReference type="InterPro" id="IPR050830">
    <property type="entry name" value="Fungal_FAS"/>
</dbReference>
<dbReference type="Pfam" id="PF22235">
    <property type="entry name" value="FAS1_thioest_ins"/>
    <property type="match status" value="1"/>
</dbReference>
<dbReference type="SMART" id="SM00827">
    <property type="entry name" value="PKS_AT"/>
    <property type="match status" value="1"/>
</dbReference>
<dbReference type="InterPro" id="IPR029069">
    <property type="entry name" value="HotDog_dom_sf"/>
</dbReference>
<dbReference type="InterPro" id="IPR003965">
    <property type="entry name" value="Fatty_acid_synthase"/>
</dbReference>
<feature type="domain" description="Malonyl-CoA:ACP transacylase (MAT)" evidence="16">
    <location>
        <begin position="1775"/>
        <end position="2072"/>
    </location>
</feature>
<dbReference type="InterPro" id="IPR041099">
    <property type="entry name" value="FAS1_N"/>
</dbReference>
<dbReference type="SUPFAM" id="SSF52151">
    <property type="entry name" value="FabD/lysophospholipase-like"/>
    <property type="match status" value="2"/>
</dbReference>
<keyword evidence="18" id="KW-1185">Reference proteome</keyword>
<dbReference type="Gene3D" id="3.30.70.3330">
    <property type="match status" value="1"/>
</dbReference>
<protein>
    <submittedName>
        <fullName evidence="17">Acyl transferase domain-containing protein</fullName>
    </submittedName>
</protein>
<dbReference type="Gene3D" id="6.10.140.1400">
    <property type="match status" value="1"/>
</dbReference>
<feature type="compositionally biased region" description="Low complexity" evidence="15">
    <location>
        <begin position="93"/>
        <end position="109"/>
    </location>
</feature>
<evidence type="ECO:0000259" key="16">
    <source>
        <dbReference type="SMART" id="SM00827"/>
    </source>
</evidence>
<proteinExistence type="inferred from homology"/>
<dbReference type="InterPro" id="IPR002539">
    <property type="entry name" value="MaoC-like_dom"/>
</dbReference>
<evidence type="ECO:0000256" key="10">
    <source>
        <dbReference type="ARBA" id="ARBA00048237"/>
    </source>
</evidence>
<evidence type="ECO:0000256" key="5">
    <source>
        <dbReference type="ARBA" id="ARBA00022857"/>
    </source>
</evidence>
<dbReference type="EMBL" id="JBFCZG010000001">
    <property type="protein sequence ID" value="KAL3427035.1"/>
    <property type="molecule type" value="Genomic_DNA"/>
</dbReference>
<accession>A0ABR4PUK6</accession>
<sequence>MQRDYGHGASRRSPRPGALVQLPMSKSHLPQHTYHVHYFQAKFLVVGLGLGSGVASTHFLVLESVRDFPSTHFSTIGQGVSKMGPSLKNADNSASTDSSTSATSWSVSTPKTTRKGEQFQTLSISHSDFLYHFDIPQNLHFLASQLKASYFQSIAEDTPLPESLFESVLSFIDFIARDILASSHNSTSNHQRLLRALLNHIDQQYVTDDIHAVAAKAASDAQGQARLTQKYYEACHVAHHIISSHKSALLESTRTRESKIFAILGGQGITTQYFEELRLVYDVYGKYISDYLVNLNKTLISLVSNGLKEFYPEGLDFMGWLASGKSLNTEYLASAPVSFPLIGVLQLSHYYVCMKVLGKSPFEMLQYLSGIAGHSQGCVIAAVIAGSDSWDSFLSLSQDALQVLFWIGARSQKAFPQVSCPARIVDDSVAHGEGVPSPMLSVREIKASQIQEHIDAINSNLPPSRRIAISLSNGPRSFVVTGPALSLYGLNVRLRQVKTSPDTIQSRIPYSQRKLPITNRFLTITAPFHSNYLESAVEVISQDVKNIVISSQDLKIPLYDNTTGEDIRNLAIDNIIPTLVRSVAVSPLFWEKATNFPGATHILDFGPGAESSIGAVTNSNKEGDGVRTILASAFSTPSKSLGYKAELFSVHKAVGARSESWAKCYGPKLLRTTSGECYIDTKMSRFLKLPPIMVAGMTPTTVHWDFVAATMNAGYHIELACGGYSRDTSLSAAIKTLACSIQPGRGIALNVIFVNARQISWQIPLIRQLRSEGLPIDGLTVGGGVPSLDVAQEYIDTLGLRYISFKPGSSSAIDSVITIAQANPHFTIILQWTGGRAGGHHSFEDFHDPIIKAYGRIRAYDNIILVAGSGFGGFEDALPYLRGTWSRNFGYPCMPFDGILFGSRMMTAKEAHTSKEAKEAIVQTEGLADADWERTYQGVAGGILTVTSEMGEPIHMLATRAVQFWSEMDKIFAMPKAVKLAELQKRKSYIISKLNNDFAKVWFGKSKSGDVVDLWEMTYYEIIRRMVELMFITSEGRWIDNSLSALTEDFIKRMDERFSSDKCIDSHSVLYDPHEAVELLKKQIPAIEEQLVAADDVLYFLYLCQRSGQKPVPFIPIFDENFENWFKKDSLWQSEDITAVVGQDVQRTCILQGPTAATYSKTSDEPIRTILDRMNSEFISFLSKSSYNNRTEKIPYVEYLTDALVDASLDVLGNAVQVVQNSRTLALAIPVSDKKALLPVASTWLRALSGPIYSWRHALFSSEYIYSGSKRLDNPIRRICEPTSGLSVTIRHWQKTAQMSITIENPVDNTCSVVITSKEPHNLEIRWILPGALTPTQKPEELKMVLSYHPETPTCLLRMDTANYTDDVFDLYRRLWLGNEQINLDDSTSQKFDGGNFEIKEESVLSFSNACGYDSEVYSQGSSQGLSQHIKVPLHFGMAIAWKALTKPLFLRKLGGNLLSLVHLSNSFKVAPGAEPLRVGEVLSSSSSISAVIIRDSGKLVRVCATIHRNGEPAISIESEFLFRGIFTDYENTFENLIEEPVMVHLKTEKDLAILFSKSWFVPTCRDTHLLDSHVKFSVETMSQNVNGEVVKSLKITGKATVETVEGEILVGSIRYQTINSHGNPVNHYLKKYGVLLEMQHDLQNPIILHGAGSRVLKRKVSSSTYASLSGDNNPIHLSKTFAGLAGLPGTIVHGMQTSALLGSMLESWVHGDVTYFAGSFLGMVPPGADVQVEASLQGMVDGNWVVSMQARDSSSGTLVMKVKAIITCSSPAYLFTGQGSQKPMMGMDLYDTSSVARDVWDTADDYFSENYGFKISKIVRENPKALTIYFGGLYGQRIRQNYMDMTMQKVDGAGKEVHERIFSDIDHDTQSYTFRSPNGLLFATQFTQPAITLMELAKFKDMKSKGLVPTKSYFAGHSLGEFASIAAIGQVMTIQQLVAILWFRGMAMQIVVDRDEAGASEYSMVAINPSRISNHLDEDRLSPIVRSISQETGMLLEIVNYNISNRQYVCAGELRAIDCLTQVLKYVRAQDQLHSTATSINEGATELSATIQTLAQKSLRKPAVIELVRSTGVVPLSGIDVPFHSTYLQSGIPSFRSFLASKIRKENVDPKLLVDKWIPNLVGKPFSIDRDYIEQIFQLTGSNALRNILNDWK</sequence>
<comment type="similarity">
    <text evidence="2">Belongs to the fungal fatty acid synthetase subunit beta family.</text>
</comment>
<dbReference type="Gene3D" id="3.40.366.10">
    <property type="entry name" value="Malonyl-Coenzyme A Acyl Carrier Protein, domain 2"/>
    <property type="match status" value="3"/>
</dbReference>
<dbReference type="Gene3D" id="2.40.128.700">
    <property type="match status" value="1"/>
</dbReference>
<dbReference type="Pfam" id="PF08354">
    <property type="entry name" value="Fas1-AflB-like_hel"/>
    <property type="match status" value="1"/>
</dbReference>
<dbReference type="Pfam" id="PF16073">
    <property type="entry name" value="SAT"/>
    <property type="match status" value="1"/>
</dbReference>
<dbReference type="InterPro" id="IPR013565">
    <property type="entry name" value="Fas1/AflB-like_central"/>
</dbReference>
<dbReference type="Pfam" id="PF13452">
    <property type="entry name" value="FAS1_DH_region"/>
    <property type="match status" value="1"/>
</dbReference>
<dbReference type="InterPro" id="IPR014043">
    <property type="entry name" value="Acyl_transferase_dom"/>
</dbReference>
<keyword evidence="5" id="KW-0521">NADP</keyword>
<dbReference type="Pfam" id="PF00698">
    <property type="entry name" value="Acyl_transf_1"/>
    <property type="match status" value="1"/>
</dbReference>
<dbReference type="Pfam" id="PF17828">
    <property type="entry name" value="FAS_N"/>
    <property type="match status" value="1"/>
</dbReference>
<dbReference type="InterPro" id="IPR001227">
    <property type="entry name" value="Ac_transferase_dom_sf"/>
</dbReference>
<dbReference type="GO" id="GO:0016740">
    <property type="term" value="F:transferase activity"/>
    <property type="evidence" value="ECO:0007669"/>
    <property type="project" value="UniProtKB-KW"/>
</dbReference>
<dbReference type="InterPro" id="IPR039569">
    <property type="entry name" value="FAS1-like_DH_region"/>
</dbReference>
<dbReference type="Gene3D" id="1.20.930.70">
    <property type="match status" value="1"/>
</dbReference>
<dbReference type="SUPFAM" id="SSF54637">
    <property type="entry name" value="Thioesterase/thiol ester dehydrase-isomerase"/>
    <property type="match status" value="2"/>
</dbReference>
<name>A0ABR4PUK6_9HELO</name>
<dbReference type="InterPro" id="IPR016035">
    <property type="entry name" value="Acyl_Trfase/lysoPLipase"/>
</dbReference>
<comment type="catalytic activity">
    <reaction evidence="14">
        <text>holo-[ACP] + acetyl-CoA = acetyl-[ACP] + CoA</text>
        <dbReference type="Rhea" id="RHEA:41788"/>
        <dbReference type="Rhea" id="RHEA-COMP:9621"/>
        <dbReference type="Rhea" id="RHEA-COMP:9685"/>
        <dbReference type="ChEBI" id="CHEBI:57287"/>
        <dbReference type="ChEBI" id="CHEBI:57288"/>
        <dbReference type="ChEBI" id="CHEBI:64479"/>
        <dbReference type="ChEBI" id="CHEBI:78446"/>
        <dbReference type="EC" id="2.3.1.38"/>
    </reaction>
</comment>
<evidence type="ECO:0000256" key="7">
    <source>
        <dbReference type="ARBA" id="ARBA00023027"/>
    </source>
</evidence>
<evidence type="ECO:0000256" key="13">
    <source>
        <dbReference type="ARBA" id="ARBA00048572"/>
    </source>
</evidence>
<evidence type="ECO:0000256" key="4">
    <source>
        <dbReference type="ARBA" id="ARBA00022801"/>
    </source>
</evidence>
<comment type="catalytic activity">
    <reaction evidence="10">
        <text>acetyl-CoA + n malonyl-CoA + 2n NADPH + 4n H(+) = a long-chain-acyl-CoA + n CoA + n CO2 + 2n NADP(+).</text>
        <dbReference type="EC" id="2.3.1.86"/>
    </reaction>
</comment>
<evidence type="ECO:0000256" key="11">
    <source>
        <dbReference type="ARBA" id="ARBA00048462"/>
    </source>
</evidence>
<evidence type="ECO:0000256" key="8">
    <source>
        <dbReference type="ARBA" id="ARBA00023239"/>
    </source>
</evidence>
<dbReference type="Proteomes" id="UP001629113">
    <property type="component" value="Unassembled WGS sequence"/>
</dbReference>
<dbReference type="PIRSF" id="PIRSF005562">
    <property type="entry name" value="FAS_yeast_beta"/>
    <property type="match status" value="1"/>
</dbReference>
<evidence type="ECO:0000313" key="17">
    <source>
        <dbReference type="EMBL" id="KAL3427035.1"/>
    </source>
</evidence>
<dbReference type="InterPro" id="IPR016452">
    <property type="entry name" value="Fas1/AflB-like"/>
</dbReference>
<dbReference type="PRINTS" id="PR01483">
    <property type="entry name" value="FASYNTHASE"/>
</dbReference>
<dbReference type="PANTHER" id="PTHR10982:SF21">
    <property type="entry name" value="FATTY ACID SYNTHASE SUBUNIT BETA"/>
    <property type="match status" value="1"/>
</dbReference>
<dbReference type="InterPro" id="IPR040883">
    <property type="entry name" value="FAS_meander"/>
</dbReference>
<dbReference type="Gene3D" id="3.10.129.10">
    <property type="entry name" value="Hotdog Thioesterase"/>
    <property type="match status" value="1"/>
</dbReference>
<dbReference type="Gene3D" id="6.10.60.10">
    <property type="match status" value="1"/>
</dbReference>
<organism evidence="17 18">
    <name type="scientific">Phlyctema vagabunda</name>
    <dbReference type="NCBI Taxonomy" id="108571"/>
    <lineage>
        <taxon>Eukaryota</taxon>
        <taxon>Fungi</taxon>
        <taxon>Dikarya</taxon>
        <taxon>Ascomycota</taxon>
        <taxon>Pezizomycotina</taxon>
        <taxon>Leotiomycetes</taxon>
        <taxon>Helotiales</taxon>
        <taxon>Dermateaceae</taxon>
        <taxon>Phlyctema</taxon>
    </lineage>
</organism>
<evidence type="ECO:0000256" key="15">
    <source>
        <dbReference type="SAM" id="MobiDB-lite"/>
    </source>
</evidence>
<comment type="catalytic activity">
    <reaction evidence="13">
        <text>a 2,3-saturated acyl-[ACP] + NAD(+) = a (2E)-enoyl-[ACP] + NADH + H(+)</text>
        <dbReference type="Rhea" id="RHEA:10240"/>
        <dbReference type="Rhea" id="RHEA-COMP:9925"/>
        <dbReference type="Rhea" id="RHEA-COMP:9926"/>
        <dbReference type="ChEBI" id="CHEBI:15378"/>
        <dbReference type="ChEBI" id="CHEBI:57540"/>
        <dbReference type="ChEBI" id="CHEBI:57945"/>
        <dbReference type="ChEBI" id="CHEBI:78784"/>
        <dbReference type="ChEBI" id="CHEBI:78785"/>
        <dbReference type="EC" id="1.3.1.9"/>
    </reaction>
</comment>
<evidence type="ECO:0000313" key="18">
    <source>
        <dbReference type="Proteomes" id="UP001629113"/>
    </source>
</evidence>